<dbReference type="RefSeq" id="WP_231944808.1">
    <property type="nucleotide sequence ID" value="NZ_CAJTQN010000011.1"/>
</dbReference>
<protein>
    <submittedName>
        <fullName evidence="2">Phage protein</fullName>
    </submittedName>
</protein>
<dbReference type="AlphaFoldDB" id="A0A0S4PS01"/>
<feature type="region of interest" description="Disordered" evidence="1">
    <location>
        <begin position="219"/>
        <end position="241"/>
    </location>
</feature>
<dbReference type="KEGG" id="hty:BN2458_PEG0180"/>
<dbReference type="GeneID" id="78150528"/>
<dbReference type="EMBL" id="LN907858">
    <property type="protein sequence ID" value="CUU39067.1"/>
    <property type="molecule type" value="Genomic_DNA"/>
</dbReference>
<dbReference type="Proteomes" id="UP000064525">
    <property type="component" value="Chromosome I"/>
</dbReference>
<sequence>MLKRFIKCMCAMMILAVIMPIFALPLYKVEGKCVQPKDFNKNQKQVILKAFKYGAKSGFGYTMAAIAWKESCAGEYRVNFADPSAGIYHAHIPGVIKKHKQKDTNFMRNMVGELLMRDDDFASQTALEELSYWHKVRKGNWYEVIKSYNKGFSWEKDRERNKMAQEYFEDIFTRVKALQNYIPKLSPATAKLAKKDYALNFAKNAQLQTQNLQIQNTINNTKRANTKPQPKQKDSFVILEE</sequence>
<proteinExistence type="predicted"/>
<reference evidence="3" key="1">
    <citation type="submission" date="2015-11" db="EMBL/GenBank/DDBJ databases">
        <authorList>
            <person name="Anvar S.Y."/>
        </authorList>
    </citation>
    <scope>NUCLEOTIDE SEQUENCE [LARGE SCALE GENOMIC DNA]</scope>
</reference>
<dbReference type="PATRIC" id="fig|76936.10.peg.175"/>
<evidence type="ECO:0000256" key="1">
    <source>
        <dbReference type="SAM" id="MobiDB-lite"/>
    </source>
</evidence>
<name>A0A0S4PS01_9HELI</name>
<gene>
    <name evidence="2" type="ORF">BN2458_PEG0180</name>
</gene>
<organism evidence="2 3">
    <name type="scientific">Helicobacter typhlonius</name>
    <dbReference type="NCBI Taxonomy" id="76936"/>
    <lineage>
        <taxon>Bacteria</taxon>
        <taxon>Pseudomonadati</taxon>
        <taxon>Campylobacterota</taxon>
        <taxon>Epsilonproteobacteria</taxon>
        <taxon>Campylobacterales</taxon>
        <taxon>Helicobacteraceae</taxon>
        <taxon>Helicobacter</taxon>
    </lineage>
</organism>
<evidence type="ECO:0000313" key="3">
    <source>
        <dbReference type="Proteomes" id="UP000064525"/>
    </source>
</evidence>
<evidence type="ECO:0000313" key="2">
    <source>
        <dbReference type="EMBL" id="CUU39067.1"/>
    </source>
</evidence>
<accession>A0A0S4PS01</accession>